<protein>
    <submittedName>
        <fullName evidence="1">Uncharacterized protein</fullName>
    </submittedName>
</protein>
<sequence>MLSNPDLASIANYDYYYLIHPENQPSLFTILSASRLQNMPSNDGISVKNH</sequence>
<dbReference type="HOGENOM" id="CLU_3125788_0_0_1"/>
<organism evidence="1">
    <name type="scientific">Rhizophagus irregularis (strain DAOM 181602 / DAOM 197198 / MUCL 43194)</name>
    <name type="common">Arbuscular mycorrhizal fungus</name>
    <name type="synonym">Glomus intraradices</name>
    <dbReference type="NCBI Taxonomy" id="747089"/>
    <lineage>
        <taxon>Eukaryota</taxon>
        <taxon>Fungi</taxon>
        <taxon>Fungi incertae sedis</taxon>
        <taxon>Mucoromycota</taxon>
        <taxon>Glomeromycotina</taxon>
        <taxon>Glomeromycetes</taxon>
        <taxon>Glomerales</taxon>
        <taxon>Glomeraceae</taxon>
        <taxon>Rhizophagus</taxon>
    </lineage>
</organism>
<accession>U9T9T9</accession>
<evidence type="ECO:0000313" key="1">
    <source>
        <dbReference type="EMBL" id="ESA00111.1"/>
    </source>
</evidence>
<dbReference type="EMBL" id="KI297445">
    <property type="protein sequence ID" value="ESA00111.1"/>
    <property type="molecule type" value="Genomic_DNA"/>
</dbReference>
<gene>
    <name evidence="1" type="ORF">GLOINDRAFT_8826</name>
</gene>
<reference evidence="1" key="1">
    <citation type="submission" date="2013-07" db="EMBL/GenBank/DDBJ databases">
        <title>The genome of an arbuscular mycorrhizal fungus provides insights into the evolution of the oldest plant symbiosis.</title>
        <authorList>
            <consortium name="DOE Joint Genome Institute"/>
            <person name="Tisserant E."/>
            <person name="Malbreil M."/>
            <person name="Kuo A."/>
            <person name="Kohler A."/>
            <person name="Symeonidi A."/>
            <person name="Balestrini R."/>
            <person name="Charron P."/>
            <person name="Duensing N."/>
            <person name="Frei-dit-Frey N."/>
            <person name="Gianinazzi-Pearson V."/>
            <person name="Gilbert B."/>
            <person name="Handa Y."/>
            <person name="Hijri M."/>
            <person name="Kaul R."/>
            <person name="Kawaguchi M."/>
            <person name="Krajinski F."/>
            <person name="Lammers P."/>
            <person name="Lapierre D."/>
            <person name="Masclaux F.G."/>
            <person name="Murat C."/>
            <person name="Morin E."/>
            <person name="Ndikumana S."/>
            <person name="Pagni M."/>
            <person name="Petitpierre D."/>
            <person name="Requena N."/>
            <person name="Rosikiewicz P."/>
            <person name="Riley R."/>
            <person name="Saito K."/>
            <person name="San Clemente H."/>
            <person name="Shapiro H."/>
            <person name="van Tuinen D."/>
            <person name="Becard G."/>
            <person name="Bonfante P."/>
            <person name="Paszkowski U."/>
            <person name="Shachar-Hill Y."/>
            <person name="Young J.P."/>
            <person name="Sanders I.R."/>
            <person name="Henrissat B."/>
            <person name="Rensing S.A."/>
            <person name="Grigoriev I.V."/>
            <person name="Corradi N."/>
            <person name="Roux C."/>
            <person name="Martin F."/>
        </authorList>
    </citation>
    <scope>NUCLEOTIDE SEQUENCE</scope>
    <source>
        <strain evidence="1">DAOM 197198</strain>
    </source>
</reference>
<dbReference type="AlphaFoldDB" id="U9T9T9"/>
<name>U9T9T9_RHIID</name>
<proteinExistence type="predicted"/>